<evidence type="ECO:0000256" key="21">
    <source>
        <dbReference type="ARBA" id="ARBA00038751"/>
    </source>
</evidence>
<name>F6XRH5_ORNAN</name>
<gene>
    <name evidence="28" type="primary">LOC103168124</name>
</gene>
<keyword evidence="7 26" id="KW-0812">Transmembrane</keyword>
<evidence type="ECO:0000256" key="18">
    <source>
        <dbReference type="ARBA" id="ARBA00023180"/>
    </source>
</evidence>
<keyword evidence="29" id="KW-1185">Reference proteome</keyword>
<evidence type="ECO:0000256" key="11">
    <source>
        <dbReference type="ARBA" id="ARBA00022968"/>
    </source>
</evidence>
<dbReference type="InParanoid" id="F6XRH5"/>
<keyword evidence="12 26" id="KW-1133">Transmembrane helix</keyword>
<evidence type="ECO:0000256" key="5">
    <source>
        <dbReference type="ARBA" id="ARBA00022475"/>
    </source>
</evidence>
<evidence type="ECO:0000256" key="10">
    <source>
        <dbReference type="ARBA" id="ARBA00022889"/>
    </source>
</evidence>
<dbReference type="HOGENOM" id="CLU_1656209_0_0_1"/>
<dbReference type="InterPro" id="IPR016187">
    <property type="entry name" value="CTDL_fold"/>
</dbReference>
<comment type="subunit">
    <text evidence="21">Homodimer; disulfide-linked. May form a hexamer composed of 3 homodimers. Interacts with HSP70.</text>
</comment>
<dbReference type="InterPro" id="IPR052332">
    <property type="entry name" value="OxLDL_rcpt1-like"/>
</dbReference>
<dbReference type="OMA" id="ESRKFCE"/>
<evidence type="ECO:0000256" key="16">
    <source>
        <dbReference type="ARBA" id="ARBA00023157"/>
    </source>
</evidence>
<evidence type="ECO:0000256" key="8">
    <source>
        <dbReference type="ARBA" id="ARBA00022734"/>
    </source>
</evidence>
<keyword evidence="20" id="KW-0449">Lipoprotein</keyword>
<dbReference type="GO" id="GO:0006954">
    <property type="term" value="P:inflammatory response"/>
    <property type="evidence" value="ECO:0007669"/>
    <property type="project" value="UniProtKB-KW"/>
</dbReference>
<evidence type="ECO:0000256" key="12">
    <source>
        <dbReference type="ARBA" id="ARBA00022989"/>
    </source>
</evidence>
<evidence type="ECO:0000313" key="28">
    <source>
        <dbReference type="Ensembl" id="ENSOANP00000028890.2"/>
    </source>
</evidence>
<dbReference type="SMART" id="SM00034">
    <property type="entry name" value="CLECT"/>
    <property type="match status" value="1"/>
</dbReference>
<sequence length="250" mass="28550">MALSQQGPADSSTGKDKEEEIYANVKFASCSQTQNRQRPENSKNKESTVRSPRCLKAVAFGILCLVLLVTAVVLTTKFLQVPQKVKKQHGIGKMSKEKINYTNDIENLKEEIENKGNLSTLYCEKWFVDIEKIYCFHLSHYSWNESRKFCEDKAFSLLQINNKDDLDFMKKNVYHTHWVGLSYARISRSWTWEDGSPLSPDLSLPGPSVTSPITCGVLETSKLGARDCSMKFPFVCEQKHNRIRRREGGN</sequence>
<keyword evidence="6" id="KW-0964">Secreted</keyword>
<reference evidence="28" key="3">
    <citation type="submission" date="2025-09" db="UniProtKB">
        <authorList>
            <consortium name="Ensembl"/>
        </authorList>
    </citation>
    <scope>IDENTIFICATION</scope>
    <source>
        <strain evidence="28">Glennie</strain>
    </source>
</reference>
<dbReference type="GO" id="GO:0005041">
    <property type="term" value="F:low-density lipoprotein particle receptor activity"/>
    <property type="evidence" value="ECO:0000318"/>
    <property type="project" value="GO_Central"/>
</dbReference>
<evidence type="ECO:0000256" key="15">
    <source>
        <dbReference type="ARBA" id="ARBA00023139"/>
    </source>
</evidence>
<dbReference type="GeneTree" id="ENSGT00940000154558"/>
<dbReference type="PANTHER" id="PTHR47298">
    <property type="entry name" value="OXIDIZED LOW-DENSITY LIPOPROTEIN RECEPTOR 1"/>
    <property type="match status" value="1"/>
</dbReference>
<evidence type="ECO:0000256" key="22">
    <source>
        <dbReference type="ARBA" id="ARBA00041191"/>
    </source>
</evidence>
<keyword evidence="8" id="KW-0430">Lectin</keyword>
<dbReference type="Bgee" id="ENSOANG00000022619">
    <property type="expression patterns" value="Expressed in ovary and 1 other cell type or tissue"/>
</dbReference>
<dbReference type="InterPro" id="IPR016186">
    <property type="entry name" value="C-type_lectin-like/link_sf"/>
</dbReference>
<organism evidence="28 29">
    <name type="scientific">Ornithorhynchus anatinus</name>
    <name type="common">Duckbill platypus</name>
    <dbReference type="NCBI Taxonomy" id="9258"/>
    <lineage>
        <taxon>Eukaryota</taxon>
        <taxon>Metazoa</taxon>
        <taxon>Chordata</taxon>
        <taxon>Craniata</taxon>
        <taxon>Vertebrata</taxon>
        <taxon>Euteleostomi</taxon>
        <taxon>Mammalia</taxon>
        <taxon>Monotremata</taxon>
        <taxon>Ornithorhynchidae</taxon>
        <taxon>Ornithorhynchus</taxon>
    </lineage>
</organism>
<keyword evidence="18" id="KW-0325">Glycoprotein</keyword>
<evidence type="ECO:0000256" key="26">
    <source>
        <dbReference type="SAM" id="Phobius"/>
    </source>
</evidence>
<dbReference type="GO" id="GO:0002376">
    <property type="term" value="P:immune system process"/>
    <property type="evidence" value="ECO:0007669"/>
    <property type="project" value="UniProtKB-KW"/>
</dbReference>
<protein>
    <recommendedName>
        <fullName evidence="22">Oxidized low-density lipoprotein receptor 1</fullName>
    </recommendedName>
    <alternativeName>
        <fullName evidence="23">Lectin-like oxidized LDL receptor 1</fullName>
    </alternativeName>
    <alternativeName>
        <fullName evidence="24">Lectin-type oxidized LDL receptor 1</fullName>
    </alternativeName>
</protein>
<evidence type="ECO:0000256" key="1">
    <source>
        <dbReference type="ARBA" id="ARBA00004193"/>
    </source>
</evidence>
<dbReference type="InterPro" id="IPR001304">
    <property type="entry name" value="C-type_lectin-like"/>
</dbReference>
<evidence type="ECO:0000256" key="3">
    <source>
        <dbReference type="ARBA" id="ARBA00004401"/>
    </source>
</evidence>
<evidence type="ECO:0000256" key="7">
    <source>
        <dbReference type="ARBA" id="ARBA00022692"/>
    </source>
</evidence>
<dbReference type="eggNOG" id="KOG4297">
    <property type="taxonomic scope" value="Eukaryota"/>
</dbReference>
<evidence type="ECO:0000256" key="9">
    <source>
        <dbReference type="ARBA" id="ARBA00022859"/>
    </source>
</evidence>
<evidence type="ECO:0000256" key="13">
    <source>
        <dbReference type="ARBA" id="ARBA00023054"/>
    </source>
</evidence>
<dbReference type="Gene3D" id="3.10.100.10">
    <property type="entry name" value="Mannose-Binding Protein A, subunit A"/>
    <property type="match status" value="1"/>
</dbReference>
<dbReference type="CDD" id="cd03593">
    <property type="entry name" value="CLECT_NK_receptors_like"/>
    <property type="match status" value="1"/>
</dbReference>
<accession>F6XRH5</accession>
<feature type="transmembrane region" description="Helical" evidence="26">
    <location>
        <begin position="57"/>
        <end position="79"/>
    </location>
</feature>
<evidence type="ECO:0000256" key="4">
    <source>
        <dbReference type="ARBA" id="ARBA00004613"/>
    </source>
</evidence>
<evidence type="ECO:0000256" key="25">
    <source>
        <dbReference type="SAM" id="Coils"/>
    </source>
</evidence>
<feature type="domain" description="C-type lectin" evidence="27">
    <location>
        <begin position="134"/>
        <end position="237"/>
    </location>
</feature>
<evidence type="ECO:0000256" key="24">
    <source>
        <dbReference type="ARBA" id="ARBA00041771"/>
    </source>
</evidence>
<evidence type="ECO:0000256" key="2">
    <source>
        <dbReference type="ARBA" id="ARBA00004285"/>
    </source>
</evidence>
<dbReference type="GO" id="GO:0005886">
    <property type="term" value="C:plasma membrane"/>
    <property type="evidence" value="ECO:0000318"/>
    <property type="project" value="GO_Central"/>
</dbReference>
<dbReference type="PANTHER" id="PTHR47298:SF1">
    <property type="entry name" value="OXIDIZED LOW-DENSITY LIPOPROTEIN RECEPTOR 1"/>
    <property type="match status" value="1"/>
</dbReference>
<keyword evidence="17" id="KW-0675">Receptor</keyword>
<keyword evidence="13 25" id="KW-0175">Coiled coil</keyword>
<dbReference type="GO" id="GO:0005576">
    <property type="term" value="C:extracellular region"/>
    <property type="evidence" value="ECO:0007669"/>
    <property type="project" value="UniProtKB-SubCell"/>
</dbReference>
<reference evidence="28 29" key="1">
    <citation type="journal article" date="2008" name="Nature">
        <title>Genome analysis of the platypus reveals unique signatures of evolution.</title>
        <authorList>
            <person name="Warren W.C."/>
            <person name="Hillier L.W."/>
            <person name="Marshall Graves J.A."/>
            <person name="Birney E."/>
            <person name="Ponting C.P."/>
            <person name="Grutzner F."/>
            <person name="Belov K."/>
            <person name="Miller W."/>
            <person name="Clarke L."/>
            <person name="Chinwalla A.T."/>
            <person name="Yang S.P."/>
            <person name="Heger A."/>
            <person name="Locke D.P."/>
            <person name="Miethke P."/>
            <person name="Waters P.D."/>
            <person name="Veyrunes F."/>
            <person name="Fulton L."/>
            <person name="Fulton B."/>
            <person name="Graves T."/>
            <person name="Wallis J."/>
            <person name="Puente X.S."/>
            <person name="Lopez-Otin C."/>
            <person name="Ordonez G.R."/>
            <person name="Eichler E.E."/>
            <person name="Chen L."/>
            <person name="Cheng Z."/>
            <person name="Deakin J.E."/>
            <person name="Alsop A."/>
            <person name="Thompson K."/>
            <person name="Kirby P."/>
            <person name="Papenfuss A.T."/>
            <person name="Wakefield M.J."/>
            <person name="Olender T."/>
            <person name="Lancet D."/>
            <person name="Huttley G.A."/>
            <person name="Smit A.F."/>
            <person name="Pask A."/>
            <person name="Temple-Smith P."/>
            <person name="Batzer M.A."/>
            <person name="Walker J.A."/>
            <person name="Konkel M.K."/>
            <person name="Harris R.S."/>
            <person name="Whittington C.M."/>
            <person name="Wong E.S."/>
            <person name="Gemmell N.J."/>
            <person name="Buschiazzo E."/>
            <person name="Vargas Jentzsch I.M."/>
            <person name="Merkel A."/>
            <person name="Schmitz J."/>
            <person name="Zemann A."/>
            <person name="Churakov G."/>
            <person name="Kriegs J.O."/>
            <person name="Brosius J."/>
            <person name="Murchison E.P."/>
            <person name="Sachidanandam R."/>
            <person name="Smith C."/>
            <person name="Hannon G.J."/>
            <person name="Tsend-Ayush E."/>
            <person name="McMillan D."/>
            <person name="Attenborough R."/>
            <person name="Rens W."/>
            <person name="Ferguson-Smith M."/>
            <person name="Lefevre C.M."/>
            <person name="Sharp J.A."/>
            <person name="Nicholas K.R."/>
            <person name="Ray D.A."/>
            <person name="Kube M."/>
            <person name="Reinhardt R."/>
            <person name="Pringle T.H."/>
            <person name="Taylor J."/>
            <person name="Jones R.C."/>
            <person name="Nixon B."/>
            <person name="Dacheux J.L."/>
            <person name="Niwa H."/>
            <person name="Sekita Y."/>
            <person name="Huang X."/>
            <person name="Stark A."/>
            <person name="Kheradpour P."/>
            <person name="Kellis M."/>
            <person name="Flicek P."/>
            <person name="Chen Y."/>
            <person name="Webber C."/>
            <person name="Hardison R."/>
            <person name="Nelson J."/>
            <person name="Hallsworth-Pepin K."/>
            <person name="Delehaunty K."/>
            <person name="Markovic C."/>
            <person name="Minx P."/>
            <person name="Feng Y."/>
            <person name="Kremitzki C."/>
            <person name="Mitreva M."/>
            <person name="Glasscock J."/>
            <person name="Wylie T."/>
            <person name="Wohldmann P."/>
            <person name="Thiru P."/>
            <person name="Nhan M.N."/>
            <person name="Pohl C.S."/>
            <person name="Smith S.M."/>
            <person name="Hou S."/>
            <person name="Nefedov M."/>
            <person name="de Jong P.J."/>
            <person name="Renfree M.B."/>
            <person name="Mardis E.R."/>
            <person name="Wilson R.K."/>
        </authorList>
    </citation>
    <scope>NUCLEOTIDE SEQUENCE [LARGE SCALE GENOMIC DNA]</scope>
    <source>
        <strain evidence="28 29">Glennie</strain>
    </source>
</reference>
<evidence type="ECO:0000256" key="14">
    <source>
        <dbReference type="ARBA" id="ARBA00023136"/>
    </source>
</evidence>
<dbReference type="Ensembl" id="ENSOANT00000032686.2">
    <property type="protein sequence ID" value="ENSOANP00000028890.2"/>
    <property type="gene ID" value="ENSOANG00000022619.2"/>
</dbReference>
<evidence type="ECO:0000256" key="20">
    <source>
        <dbReference type="ARBA" id="ARBA00023288"/>
    </source>
</evidence>
<evidence type="ECO:0000256" key="6">
    <source>
        <dbReference type="ARBA" id="ARBA00022525"/>
    </source>
</evidence>
<keyword evidence="10" id="KW-0130">Cell adhesion</keyword>
<keyword evidence="11" id="KW-0735">Signal-anchor</keyword>
<dbReference type="GO" id="GO:0007159">
    <property type="term" value="P:leukocyte cell-cell adhesion"/>
    <property type="evidence" value="ECO:0000318"/>
    <property type="project" value="GO_Central"/>
</dbReference>
<dbReference type="GO" id="GO:0043235">
    <property type="term" value="C:receptor complex"/>
    <property type="evidence" value="ECO:0000318"/>
    <property type="project" value="GO_Central"/>
</dbReference>
<keyword evidence="5" id="KW-1003">Cell membrane</keyword>
<keyword evidence="14 26" id="KW-0472">Membrane</keyword>
<dbReference type="SUPFAM" id="SSF56436">
    <property type="entry name" value="C-type lectin-like"/>
    <property type="match status" value="1"/>
</dbReference>
<evidence type="ECO:0000259" key="27">
    <source>
        <dbReference type="PROSITE" id="PS50041"/>
    </source>
</evidence>
<keyword evidence="19" id="KW-0395">Inflammatory response</keyword>
<dbReference type="AlphaFoldDB" id="F6XRH5"/>
<dbReference type="GO" id="GO:0030246">
    <property type="term" value="F:carbohydrate binding"/>
    <property type="evidence" value="ECO:0007669"/>
    <property type="project" value="UniProtKB-KW"/>
</dbReference>
<evidence type="ECO:0000256" key="23">
    <source>
        <dbReference type="ARBA" id="ARBA00041686"/>
    </source>
</evidence>
<evidence type="ECO:0000256" key="19">
    <source>
        <dbReference type="ARBA" id="ARBA00023198"/>
    </source>
</evidence>
<dbReference type="Proteomes" id="UP000002279">
    <property type="component" value="Chromosome 17"/>
</dbReference>
<dbReference type="GO" id="GO:0045121">
    <property type="term" value="C:membrane raft"/>
    <property type="evidence" value="ECO:0007669"/>
    <property type="project" value="UniProtKB-SubCell"/>
</dbReference>
<comment type="subcellular location">
    <subcellularLocation>
        <location evidence="1">Cell membrane</location>
        <topology evidence="1">Lipid-anchor</topology>
    </subcellularLocation>
    <subcellularLocation>
        <location evidence="3">Cell membrane</location>
        <topology evidence="3">Single-pass type II membrane protein</topology>
    </subcellularLocation>
    <subcellularLocation>
        <location evidence="2">Membrane raft</location>
    </subcellularLocation>
    <subcellularLocation>
        <location evidence="4">Secreted</location>
    </subcellularLocation>
</comment>
<feature type="coiled-coil region" evidence="25">
    <location>
        <begin position="91"/>
        <end position="118"/>
    </location>
</feature>
<reference evidence="28" key="2">
    <citation type="submission" date="2025-08" db="UniProtKB">
        <authorList>
            <consortium name="Ensembl"/>
        </authorList>
    </citation>
    <scope>IDENTIFICATION</scope>
    <source>
        <strain evidence="28">Glennie</strain>
    </source>
</reference>
<dbReference type="InterPro" id="IPR033992">
    <property type="entry name" value="NKR-like_CTLD"/>
</dbReference>
<proteinExistence type="predicted"/>
<evidence type="ECO:0000256" key="17">
    <source>
        <dbReference type="ARBA" id="ARBA00023170"/>
    </source>
</evidence>
<keyword evidence="15" id="KW-0564">Palmitate</keyword>
<evidence type="ECO:0000313" key="29">
    <source>
        <dbReference type="Proteomes" id="UP000002279"/>
    </source>
</evidence>
<keyword evidence="16" id="KW-1015">Disulfide bond</keyword>
<dbReference type="GO" id="GO:0042157">
    <property type="term" value="P:lipoprotein metabolic process"/>
    <property type="evidence" value="ECO:0000318"/>
    <property type="project" value="GO_Central"/>
</dbReference>
<dbReference type="PROSITE" id="PS50041">
    <property type="entry name" value="C_TYPE_LECTIN_2"/>
    <property type="match status" value="1"/>
</dbReference>
<dbReference type="Pfam" id="PF00059">
    <property type="entry name" value="Lectin_C"/>
    <property type="match status" value="1"/>
</dbReference>
<keyword evidence="9" id="KW-0391">Immunity</keyword>